<keyword evidence="5" id="KW-1185">Reference proteome</keyword>
<dbReference type="SUPFAM" id="SSF54631">
    <property type="entry name" value="CBS-domain pair"/>
    <property type="match status" value="1"/>
</dbReference>
<comment type="caution">
    <text evidence="4">The sequence shown here is derived from an EMBL/GenBank/DDBJ whole genome shotgun (WGS) entry which is preliminary data.</text>
</comment>
<keyword evidence="1 2" id="KW-0129">CBS domain</keyword>
<dbReference type="RefSeq" id="WP_161809979.1">
    <property type="nucleotide sequence ID" value="NZ_BLJN01000001.1"/>
</dbReference>
<dbReference type="InterPro" id="IPR000644">
    <property type="entry name" value="CBS_dom"/>
</dbReference>
<dbReference type="CDD" id="cd04622">
    <property type="entry name" value="CBS_pair_HRP1_like"/>
    <property type="match status" value="1"/>
</dbReference>
<sequence>MKIRDAMTRDVCMVRPDQTLRDAAHMMAELDIGALPVQENDRLVGMITDRDIAVRAVAEGWGADTQIRKVMTNEIRYCYEDQDIEEVTRNMSDQRLRRLPVMNRDKRLVGILSLGDLAREGSTQDDASEALCGISRPGGQHSQTAQRPH</sequence>
<organism evidence="4 5">
    <name type="scientific">Steroidobacter agaridevorans</name>
    <dbReference type="NCBI Taxonomy" id="2695856"/>
    <lineage>
        <taxon>Bacteria</taxon>
        <taxon>Pseudomonadati</taxon>
        <taxon>Pseudomonadota</taxon>
        <taxon>Gammaproteobacteria</taxon>
        <taxon>Steroidobacterales</taxon>
        <taxon>Steroidobacteraceae</taxon>
        <taxon>Steroidobacter</taxon>
    </lineage>
</organism>
<protein>
    <submittedName>
        <fullName evidence="4">Inosine-5-monophosphate dehydrogenase</fullName>
    </submittedName>
</protein>
<dbReference type="AlphaFoldDB" id="A0A829Y4Y9"/>
<gene>
    <name evidence="4" type="ORF">GCM10011487_00380</name>
</gene>
<proteinExistence type="predicted"/>
<evidence type="ECO:0000313" key="4">
    <source>
        <dbReference type="EMBL" id="GFE78038.1"/>
    </source>
</evidence>
<evidence type="ECO:0000313" key="5">
    <source>
        <dbReference type="Proteomes" id="UP000445000"/>
    </source>
</evidence>
<dbReference type="SMART" id="SM00116">
    <property type="entry name" value="CBS"/>
    <property type="match status" value="2"/>
</dbReference>
<name>A0A829Y4Y9_9GAMM</name>
<dbReference type="Proteomes" id="UP000445000">
    <property type="component" value="Unassembled WGS sequence"/>
</dbReference>
<feature type="domain" description="CBS" evidence="3">
    <location>
        <begin position="71"/>
        <end position="128"/>
    </location>
</feature>
<dbReference type="PANTHER" id="PTHR43080:SF2">
    <property type="entry name" value="CBS DOMAIN-CONTAINING PROTEIN"/>
    <property type="match status" value="1"/>
</dbReference>
<dbReference type="PROSITE" id="PS51371">
    <property type="entry name" value="CBS"/>
    <property type="match status" value="2"/>
</dbReference>
<evidence type="ECO:0000259" key="3">
    <source>
        <dbReference type="PROSITE" id="PS51371"/>
    </source>
</evidence>
<dbReference type="EMBL" id="BLJN01000001">
    <property type="protein sequence ID" value="GFE78038.1"/>
    <property type="molecule type" value="Genomic_DNA"/>
</dbReference>
<dbReference type="InterPro" id="IPR046342">
    <property type="entry name" value="CBS_dom_sf"/>
</dbReference>
<dbReference type="Pfam" id="PF00571">
    <property type="entry name" value="CBS"/>
    <property type="match status" value="2"/>
</dbReference>
<evidence type="ECO:0000256" key="2">
    <source>
        <dbReference type="PROSITE-ProRule" id="PRU00703"/>
    </source>
</evidence>
<reference evidence="5" key="1">
    <citation type="submission" date="2020-01" db="EMBL/GenBank/DDBJ databases">
        <title>'Steroidobacter agaridevorans' sp. nov., agar-degrading bacteria isolated from rhizosphere soils.</title>
        <authorList>
            <person name="Ikenaga M."/>
            <person name="Kataoka M."/>
            <person name="Murouchi A."/>
            <person name="Katsuragi S."/>
            <person name="Sakai M."/>
        </authorList>
    </citation>
    <scope>NUCLEOTIDE SEQUENCE [LARGE SCALE GENOMIC DNA]</scope>
    <source>
        <strain evidence="5">YU21-B</strain>
    </source>
</reference>
<accession>A0A829Y4Y9</accession>
<dbReference type="PANTHER" id="PTHR43080">
    <property type="entry name" value="CBS DOMAIN-CONTAINING PROTEIN CBSX3, MITOCHONDRIAL"/>
    <property type="match status" value="1"/>
</dbReference>
<dbReference type="Gene3D" id="3.10.580.10">
    <property type="entry name" value="CBS-domain"/>
    <property type="match status" value="1"/>
</dbReference>
<feature type="domain" description="CBS" evidence="3">
    <location>
        <begin position="7"/>
        <end position="65"/>
    </location>
</feature>
<evidence type="ECO:0000256" key="1">
    <source>
        <dbReference type="ARBA" id="ARBA00023122"/>
    </source>
</evidence>
<dbReference type="InterPro" id="IPR051257">
    <property type="entry name" value="Diverse_CBS-Domain"/>
</dbReference>